<protein>
    <submittedName>
        <fullName evidence="1">Uncharacterized protein</fullName>
    </submittedName>
</protein>
<keyword evidence="2" id="KW-1185">Reference proteome</keyword>
<gene>
    <name evidence="1" type="ORF">RF11_05743</name>
</gene>
<name>A0A0C2JXP9_THEKT</name>
<accession>A0A0C2JXP9</accession>
<dbReference type="EMBL" id="JWZT01000477">
    <property type="protein sequence ID" value="KII74268.1"/>
    <property type="molecule type" value="Genomic_DNA"/>
</dbReference>
<evidence type="ECO:0000313" key="2">
    <source>
        <dbReference type="Proteomes" id="UP000031668"/>
    </source>
</evidence>
<dbReference type="AlphaFoldDB" id="A0A0C2JXP9"/>
<sequence>MLNSGTFKSKDTVKACFISVINTHESTNIVIQHTGLIKLDNFDFHFKVENQPNDFIKLSIKNFVITTKEDSENSNYASRHHQRSLPQEEINEMEKQFGKNGRKDLKRMGHGKDIIRSSFNDCRSLKGINPLDKTVSRRCL</sequence>
<reference evidence="1 2" key="1">
    <citation type="journal article" date="2014" name="Genome Biol. Evol.">
        <title>The genome of the myxosporean Thelohanellus kitauei shows adaptations to nutrient acquisition within its fish host.</title>
        <authorList>
            <person name="Yang Y."/>
            <person name="Xiong J."/>
            <person name="Zhou Z."/>
            <person name="Huo F."/>
            <person name="Miao W."/>
            <person name="Ran C."/>
            <person name="Liu Y."/>
            <person name="Zhang J."/>
            <person name="Feng J."/>
            <person name="Wang M."/>
            <person name="Wang M."/>
            <person name="Wang L."/>
            <person name="Yao B."/>
        </authorList>
    </citation>
    <scope>NUCLEOTIDE SEQUENCE [LARGE SCALE GENOMIC DNA]</scope>
    <source>
        <strain evidence="1">Wuqing</strain>
    </source>
</reference>
<proteinExistence type="predicted"/>
<comment type="caution">
    <text evidence="1">The sequence shown here is derived from an EMBL/GenBank/DDBJ whole genome shotgun (WGS) entry which is preliminary data.</text>
</comment>
<evidence type="ECO:0000313" key="1">
    <source>
        <dbReference type="EMBL" id="KII74268.1"/>
    </source>
</evidence>
<dbReference type="Proteomes" id="UP000031668">
    <property type="component" value="Unassembled WGS sequence"/>
</dbReference>
<organism evidence="1 2">
    <name type="scientific">Thelohanellus kitauei</name>
    <name type="common">Myxosporean</name>
    <dbReference type="NCBI Taxonomy" id="669202"/>
    <lineage>
        <taxon>Eukaryota</taxon>
        <taxon>Metazoa</taxon>
        <taxon>Cnidaria</taxon>
        <taxon>Myxozoa</taxon>
        <taxon>Myxosporea</taxon>
        <taxon>Bivalvulida</taxon>
        <taxon>Platysporina</taxon>
        <taxon>Myxobolidae</taxon>
        <taxon>Thelohanellus</taxon>
    </lineage>
</organism>